<dbReference type="Gene3D" id="3.40.50.1820">
    <property type="entry name" value="alpha/beta hydrolase"/>
    <property type="match status" value="1"/>
</dbReference>
<reference evidence="1 2" key="1">
    <citation type="journal article" date="2014" name="Genome Announc.">
        <title>Genome Sequence of Youngiibacter fragilis, the Type Strain of the Genus Youngiibacter.</title>
        <authorList>
            <person name="Wawrik C.B."/>
            <person name="Callaghan A.V."/>
            <person name="Stamps B.W."/>
            <person name="Wawrik B."/>
        </authorList>
    </citation>
    <scope>NUCLEOTIDE SEQUENCE [LARGE SCALE GENOMIC DNA]</scope>
    <source>
        <strain evidence="1 2">232.1</strain>
    </source>
</reference>
<sequence>MENSIFNVGNYRISIHDFSRSSSSKVIYLIGEETEKLLPLVVDLDIVLVSIEGIDWERDLTPWEAPAAFRGQPVFSGKADEFLKILADKIMPEAEKGLTGSGHKRAIAGYSLGGLFALYSAMTSKDFTSAASMSGSLWYDGWLDFVENFSSSSKYPRFYISLGDKEERSRNPRMARVGDWTRRTCGLLEEKGYKVSFEMNEGNHFFEIPERIAKGIRFISEGI</sequence>
<dbReference type="InterPro" id="IPR000801">
    <property type="entry name" value="Esterase-like"/>
</dbReference>
<evidence type="ECO:0000313" key="1">
    <source>
        <dbReference type="EMBL" id="ETA81489.1"/>
    </source>
</evidence>
<dbReference type="SUPFAM" id="SSF53474">
    <property type="entry name" value="alpha/beta-Hydrolases"/>
    <property type="match status" value="1"/>
</dbReference>
<keyword evidence="2" id="KW-1185">Reference proteome</keyword>
<evidence type="ECO:0000313" key="2">
    <source>
        <dbReference type="Proteomes" id="UP000017747"/>
    </source>
</evidence>
<dbReference type="Proteomes" id="UP000017747">
    <property type="component" value="Unassembled WGS sequence"/>
</dbReference>
<evidence type="ECO:0008006" key="3">
    <source>
        <dbReference type="Google" id="ProtNLM"/>
    </source>
</evidence>
<dbReference type="STRING" id="994573.T472_0206060"/>
<dbReference type="InterPro" id="IPR050583">
    <property type="entry name" value="Mycobacterial_A85_antigen"/>
</dbReference>
<dbReference type="OrthoDB" id="9794761at2"/>
<gene>
    <name evidence="1" type="ORF">T472_0206060</name>
</gene>
<name>V7I8A8_9CLOT</name>
<dbReference type="AlphaFoldDB" id="V7I8A8"/>
<dbReference type="PANTHER" id="PTHR48098">
    <property type="entry name" value="ENTEROCHELIN ESTERASE-RELATED"/>
    <property type="match status" value="1"/>
</dbReference>
<dbReference type="RefSeq" id="WP_023383314.1">
    <property type="nucleotide sequence ID" value="NZ_AXUN02000101.1"/>
</dbReference>
<dbReference type="InterPro" id="IPR029058">
    <property type="entry name" value="AB_hydrolase_fold"/>
</dbReference>
<dbReference type="eggNOG" id="COG2819">
    <property type="taxonomic scope" value="Bacteria"/>
</dbReference>
<accession>V7I8A8</accession>
<comment type="caution">
    <text evidence="1">The sequence shown here is derived from an EMBL/GenBank/DDBJ whole genome shotgun (WGS) entry which is preliminary data.</text>
</comment>
<proteinExistence type="predicted"/>
<dbReference type="Pfam" id="PF00756">
    <property type="entry name" value="Esterase"/>
    <property type="match status" value="1"/>
</dbReference>
<protein>
    <recommendedName>
        <fullName evidence="3">Esterase</fullName>
    </recommendedName>
</protein>
<organism evidence="1 2">
    <name type="scientific">Youngiibacter fragilis 232.1</name>
    <dbReference type="NCBI Taxonomy" id="994573"/>
    <lineage>
        <taxon>Bacteria</taxon>
        <taxon>Bacillati</taxon>
        <taxon>Bacillota</taxon>
        <taxon>Clostridia</taxon>
        <taxon>Eubacteriales</taxon>
        <taxon>Clostridiaceae</taxon>
        <taxon>Youngiibacter</taxon>
    </lineage>
</organism>
<dbReference type="EMBL" id="AXUN02000101">
    <property type="protein sequence ID" value="ETA81489.1"/>
    <property type="molecule type" value="Genomic_DNA"/>
</dbReference>
<dbReference type="PANTHER" id="PTHR48098:SF6">
    <property type="entry name" value="FERRI-BACILLIBACTIN ESTERASE BESA"/>
    <property type="match status" value="1"/>
</dbReference>